<dbReference type="eggNOG" id="ENOG50337S9">
    <property type="taxonomic scope" value="Bacteria"/>
</dbReference>
<dbReference type="EMBL" id="CP003281">
    <property type="protein sequence ID" value="AFL86141.1"/>
    <property type="molecule type" value="Genomic_DNA"/>
</dbReference>
<dbReference type="RefSeq" id="WP_014774075.1">
    <property type="nucleotide sequence ID" value="NC_018010.1"/>
</dbReference>
<proteinExistence type="predicted"/>
<dbReference type="Proteomes" id="UP000006050">
    <property type="component" value="Chromosome"/>
</dbReference>
<reference evidence="2" key="1">
    <citation type="submission" date="2012-06" db="EMBL/GenBank/DDBJ databases">
        <title>The complete genome of Belliella baltica DSM 15883.</title>
        <authorList>
            <person name="Lucas S."/>
            <person name="Copeland A."/>
            <person name="Lapidus A."/>
            <person name="Goodwin L."/>
            <person name="Pitluck S."/>
            <person name="Peters L."/>
            <person name="Mikhailova N."/>
            <person name="Davenport K."/>
            <person name="Kyrpides N."/>
            <person name="Mavromatis K."/>
            <person name="Pagani I."/>
            <person name="Ivanova N."/>
            <person name="Ovchinnikova G."/>
            <person name="Zeytun A."/>
            <person name="Detter J.C."/>
            <person name="Han C."/>
            <person name="Land M."/>
            <person name="Hauser L."/>
            <person name="Markowitz V."/>
            <person name="Cheng J.-F."/>
            <person name="Hugenholtz P."/>
            <person name="Woyke T."/>
            <person name="Wu D."/>
            <person name="Tindall B."/>
            <person name="Pomrenke H."/>
            <person name="Brambilla E."/>
            <person name="Klenk H.-P."/>
            <person name="Eisen J.A."/>
        </authorList>
    </citation>
    <scope>NUCLEOTIDE SEQUENCE [LARGE SCALE GENOMIC DNA]</scope>
    <source>
        <strain evidence="2">DSM 15883 / CIP 108006 / LMG 21964 / BA134</strain>
    </source>
</reference>
<accession>I3ZA73</accession>
<gene>
    <name evidence="1" type="ordered locus">Belba_3649</name>
</gene>
<name>I3ZA73_BELBD</name>
<dbReference type="OrthoDB" id="662471at2"/>
<dbReference type="KEGG" id="bbd:Belba_3649"/>
<evidence type="ECO:0000313" key="2">
    <source>
        <dbReference type="Proteomes" id="UP000006050"/>
    </source>
</evidence>
<organism evidence="1 2">
    <name type="scientific">Belliella baltica (strain DSM 15883 / CIP 108006 / LMG 21964 / BA134)</name>
    <dbReference type="NCBI Taxonomy" id="866536"/>
    <lineage>
        <taxon>Bacteria</taxon>
        <taxon>Pseudomonadati</taxon>
        <taxon>Bacteroidota</taxon>
        <taxon>Cytophagia</taxon>
        <taxon>Cytophagales</taxon>
        <taxon>Cyclobacteriaceae</taxon>
        <taxon>Belliella</taxon>
    </lineage>
</organism>
<dbReference type="HOGENOM" id="CLU_137213_0_0_10"/>
<protein>
    <submittedName>
        <fullName evidence="1">Uncharacterized protein</fullName>
    </submittedName>
</protein>
<sequence>MNFEILKIDELCGGKASFYSILIEGETLSLFEKFLQENQNSSKSEINNILQRLNTIANKTGARESFFKTKEGHPGDGICALYDQPKSKLRLYCIRYGQELIILGGGGPKPKTIRALQEDEKLTNENYLLREISKRIMEALKDKDLQFSKDFLDFEGNLNFDDIK</sequence>
<dbReference type="STRING" id="866536.Belba_3649"/>
<evidence type="ECO:0000313" key="1">
    <source>
        <dbReference type="EMBL" id="AFL86141.1"/>
    </source>
</evidence>
<keyword evidence="2" id="KW-1185">Reference proteome</keyword>
<dbReference type="AlphaFoldDB" id="I3ZA73"/>